<comment type="caution">
    <text evidence="1">The sequence shown here is derived from an EMBL/GenBank/DDBJ whole genome shotgun (WGS) entry which is preliminary data.</text>
</comment>
<evidence type="ECO:0000313" key="1">
    <source>
        <dbReference type="EMBL" id="KII69200.1"/>
    </source>
</evidence>
<dbReference type="EMBL" id="JWZT01002534">
    <property type="protein sequence ID" value="KII69200.1"/>
    <property type="molecule type" value="Genomic_DNA"/>
</dbReference>
<gene>
    <name evidence="1" type="ORF">RF11_08898</name>
</gene>
<dbReference type="Proteomes" id="UP000031668">
    <property type="component" value="Unassembled WGS sequence"/>
</dbReference>
<dbReference type="AlphaFoldDB" id="A0A0C2MYI0"/>
<proteinExistence type="predicted"/>
<name>A0A0C2MYI0_THEKT</name>
<protein>
    <submittedName>
        <fullName evidence="1">Uncharacterized protein</fullName>
    </submittedName>
</protein>
<reference evidence="1 2" key="1">
    <citation type="journal article" date="2014" name="Genome Biol. Evol.">
        <title>The genome of the myxosporean Thelohanellus kitauei shows adaptations to nutrient acquisition within its fish host.</title>
        <authorList>
            <person name="Yang Y."/>
            <person name="Xiong J."/>
            <person name="Zhou Z."/>
            <person name="Huo F."/>
            <person name="Miao W."/>
            <person name="Ran C."/>
            <person name="Liu Y."/>
            <person name="Zhang J."/>
            <person name="Feng J."/>
            <person name="Wang M."/>
            <person name="Wang M."/>
            <person name="Wang L."/>
            <person name="Yao B."/>
        </authorList>
    </citation>
    <scope>NUCLEOTIDE SEQUENCE [LARGE SCALE GENOMIC DNA]</scope>
    <source>
        <strain evidence="1">Wuqing</strain>
    </source>
</reference>
<organism evidence="1 2">
    <name type="scientific">Thelohanellus kitauei</name>
    <name type="common">Myxosporean</name>
    <dbReference type="NCBI Taxonomy" id="669202"/>
    <lineage>
        <taxon>Eukaryota</taxon>
        <taxon>Metazoa</taxon>
        <taxon>Cnidaria</taxon>
        <taxon>Myxozoa</taxon>
        <taxon>Myxosporea</taxon>
        <taxon>Bivalvulida</taxon>
        <taxon>Platysporina</taxon>
        <taxon>Myxobolidae</taxon>
        <taxon>Thelohanellus</taxon>
    </lineage>
</organism>
<keyword evidence="2" id="KW-1185">Reference proteome</keyword>
<accession>A0A0C2MYI0</accession>
<evidence type="ECO:0000313" key="2">
    <source>
        <dbReference type="Proteomes" id="UP000031668"/>
    </source>
</evidence>
<sequence length="110" mass="13613">MFEFFRFQRNFAWIYKNVTFESRIHRKIKQMLDIAGLNNKPLLDVKSYCESFYNKHFDKFREMWKRNEELNEIEVLKNEFETLLSDYEYKKSIRLLDKENKSINIKTPPC</sequence>